<evidence type="ECO:0000313" key="4">
    <source>
        <dbReference type="EMBL" id="OXC80764.1"/>
    </source>
</evidence>
<gene>
    <name evidence="4" type="ORF">BSU04_00135</name>
</gene>
<name>A0A226XBD7_CABSO</name>
<feature type="compositionally biased region" description="Low complexity" evidence="3">
    <location>
        <begin position="32"/>
        <end position="43"/>
    </location>
</feature>
<dbReference type="GO" id="GO:0003723">
    <property type="term" value="F:RNA binding"/>
    <property type="evidence" value="ECO:0007669"/>
    <property type="project" value="InterPro"/>
</dbReference>
<comment type="caution">
    <text evidence="4">The sequence shown here is derived from an EMBL/GenBank/DDBJ whole genome shotgun (WGS) entry which is preliminary data.</text>
</comment>
<evidence type="ECO:0000256" key="3">
    <source>
        <dbReference type="SAM" id="MobiDB-lite"/>
    </source>
</evidence>
<feature type="compositionally biased region" description="Polar residues" evidence="3">
    <location>
        <begin position="70"/>
        <end position="81"/>
    </location>
</feature>
<feature type="compositionally biased region" description="Basic and acidic residues" evidence="3">
    <location>
        <begin position="50"/>
        <end position="66"/>
    </location>
</feature>
<keyword evidence="1" id="KW-0540">Nuclease</keyword>
<dbReference type="InterPro" id="IPR000026">
    <property type="entry name" value="N1-like"/>
</dbReference>
<dbReference type="InterPro" id="IPR016191">
    <property type="entry name" value="Ribonuclease/ribotoxin"/>
</dbReference>
<evidence type="ECO:0000256" key="1">
    <source>
        <dbReference type="ARBA" id="ARBA00022722"/>
    </source>
</evidence>
<reference evidence="5" key="1">
    <citation type="submission" date="2017-01" db="EMBL/GenBank/DDBJ databases">
        <title>Genome Analysis of Deinococcus marmoris KOPRI26562.</title>
        <authorList>
            <person name="Kim J.H."/>
            <person name="Oh H.-M."/>
        </authorList>
    </citation>
    <scope>NUCLEOTIDE SEQUENCE [LARGE SCALE GENOMIC DNA]</scope>
    <source>
        <strain evidence="5">PAMC 26633</strain>
    </source>
</reference>
<dbReference type="Pfam" id="PF00545">
    <property type="entry name" value="Ribonuclease"/>
    <property type="match status" value="1"/>
</dbReference>
<dbReference type="Proteomes" id="UP000214720">
    <property type="component" value="Unassembled WGS sequence"/>
</dbReference>
<evidence type="ECO:0000256" key="2">
    <source>
        <dbReference type="ARBA" id="ARBA00022801"/>
    </source>
</evidence>
<feature type="region of interest" description="Disordered" evidence="3">
    <location>
        <begin position="27"/>
        <end position="83"/>
    </location>
</feature>
<dbReference type="EMBL" id="MTHB01000003">
    <property type="protein sequence ID" value="OXC80764.1"/>
    <property type="molecule type" value="Genomic_DNA"/>
</dbReference>
<organism evidence="4 5">
    <name type="scientific">Caballeronia sordidicola</name>
    <name type="common">Burkholderia sordidicola</name>
    <dbReference type="NCBI Taxonomy" id="196367"/>
    <lineage>
        <taxon>Bacteria</taxon>
        <taxon>Pseudomonadati</taxon>
        <taxon>Pseudomonadota</taxon>
        <taxon>Betaproteobacteria</taxon>
        <taxon>Burkholderiales</taxon>
        <taxon>Burkholderiaceae</taxon>
        <taxon>Caballeronia</taxon>
    </lineage>
</organism>
<dbReference type="SUPFAM" id="SSF53933">
    <property type="entry name" value="Microbial ribonucleases"/>
    <property type="match status" value="1"/>
</dbReference>
<dbReference type="GO" id="GO:0004521">
    <property type="term" value="F:RNA endonuclease activity"/>
    <property type="evidence" value="ECO:0007669"/>
    <property type="project" value="InterPro"/>
</dbReference>
<dbReference type="GO" id="GO:0016787">
    <property type="term" value="F:hydrolase activity"/>
    <property type="evidence" value="ECO:0007669"/>
    <property type="project" value="UniProtKB-KW"/>
</dbReference>
<accession>A0A226XBD7</accession>
<keyword evidence="2" id="KW-0378">Hydrolase</keyword>
<protein>
    <submittedName>
        <fullName evidence="4">Guanyl-specific ribonuclease Sa</fullName>
    </submittedName>
</protein>
<dbReference type="AlphaFoldDB" id="A0A226XBD7"/>
<dbReference type="Gene3D" id="3.10.450.30">
    <property type="entry name" value="Microbial ribonucleases"/>
    <property type="match status" value="1"/>
</dbReference>
<dbReference type="PROSITE" id="PS51257">
    <property type="entry name" value="PROKAR_LIPOPROTEIN"/>
    <property type="match status" value="1"/>
</dbReference>
<proteinExistence type="predicted"/>
<dbReference type="eggNOG" id="COG4290">
    <property type="taxonomic scope" value="Bacteria"/>
</dbReference>
<evidence type="ECO:0000313" key="5">
    <source>
        <dbReference type="Proteomes" id="UP000214720"/>
    </source>
</evidence>
<dbReference type="CDD" id="cd00607">
    <property type="entry name" value="RNase_Sa"/>
    <property type="match status" value="1"/>
</dbReference>
<sequence length="175" mass="19031">MGFVKRAWFCGFIVALSLVLSGCGKSGPDVQSPAANASAGASQAPPPHVLQDKDKLKSDPRAESWRDAASTGSEPSQTTVDAAQLPKQAIVTLRRIEAGGPFPYEKDGIVFGNRERMLPPHPRGFYHEYTVPTPRARDRGARRIVCGGARRQIDNCFYTDDHYVSFKRIAGLTSG</sequence>